<dbReference type="GO" id="GO:0032153">
    <property type="term" value="C:cell division site"/>
    <property type="evidence" value="ECO:0007669"/>
    <property type="project" value="TreeGrafter"/>
</dbReference>
<dbReference type="PANTHER" id="PTHR30474:SF2">
    <property type="entry name" value="PEPTIDOGLYCAN GLYCOSYLTRANSFERASE FTSW-RELATED"/>
    <property type="match status" value="1"/>
</dbReference>
<evidence type="ECO:0000256" key="7">
    <source>
        <dbReference type="ARBA" id="ARBA00022989"/>
    </source>
</evidence>
<name>I0ICI4_PHYMF</name>
<evidence type="ECO:0000256" key="10">
    <source>
        <dbReference type="ARBA" id="ARBA00033270"/>
    </source>
</evidence>
<keyword evidence="7 16" id="KW-1133">Transmembrane helix</keyword>
<evidence type="ECO:0000256" key="11">
    <source>
        <dbReference type="ARBA" id="ARBA00038053"/>
    </source>
</evidence>
<dbReference type="GO" id="GO:0008360">
    <property type="term" value="P:regulation of cell shape"/>
    <property type="evidence" value="ECO:0007669"/>
    <property type="project" value="UniProtKB-KW"/>
</dbReference>
<evidence type="ECO:0000256" key="12">
    <source>
        <dbReference type="ARBA" id="ARBA00041185"/>
    </source>
</evidence>
<keyword evidence="8 16" id="KW-0472">Membrane</keyword>
<dbReference type="InterPro" id="IPR001182">
    <property type="entry name" value="FtsW/RodA"/>
</dbReference>
<feature type="transmembrane region" description="Helical" evidence="16">
    <location>
        <begin position="17"/>
        <end position="36"/>
    </location>
</feature>
<proteinExistence type="inferred from homology"/>
<keyword evidence="6" id="KW-0573">Peptidoglycan synthesis</keyword>
<dbReference type="InterPro" id="IPR018365">
    <property type="entry name" value="Cell_cycle_FtsW-rel_CS"/>
</dbReference>
<feature type="transmembrane region" description="Helical" evidence="16">
    <location>
        <begin position="140"/>
        <end position="158"/>
    </location>
</feature>
<dbReference type="PANTHER" id="PTHR30474">
    <property type="entry name" value="CELL CYCLE PROTEIN"/>
    <property type="match status" value="1"/>
</dbReference>
<dbReference type="Pfam" id="PF01098">
    <property type="entry name" value="FTSW_RODA_SPOVE"/>
    <property type="match status" value="1"/>
</dbReference>
<dbReference type="GO" id="GO:0015648">
    <property type="term" value="F:lipid-linked peptidoglycan transporter activity"/>
    <property type="evidence" value="ECO:0007669"/>
    <property type="project" value="TreeGrafter"/>
</dbReference>
<evidence type="ECO:0000256" key="3">
    <source>
        <dbReference type="ARBA" id="ARBA00022679"/>
    </source>
</evidence>
<dbReference type="GO" id="GO:0051301">
    <property type="term" value="P:cell division"/>
    <property type="evidence" value="ECO:0007669"/>
    <property type="project" value="InterPro"/>
</dbReference>
<comment type="catalytic activity">
    <reaction evidence="15">
        <text>[GlcNAc-(1-&gt;4)-Mur2Ac(oyl-L-Ala-gamma-D-Glu-L-Lys-D-Ala-D-Ala)](n)-di-trans,octa-cis-undecaprenyl diphosphate + beta-D-GlcNAc-(1-&gt;4)-Mur2Ac(oyl-L-Ala-gamma-D-Glu-L-Lys-D-Ala-D-Ala)-di-trans,octa-cis-undecaprenyl diphosphate = [GlcNAc-(1-&gt;4)-Mur2Ac(oyl-L-Ala-gamma-D-Glu-L-Lys-D-Ala-D-Ala)](n+1)-di-trans,octa-cis-undecaprenyl diphosphate + di-trans,octa-cis-undecaprenyl diphosphate + H(+)</text>
        <dbReference type="Rhea" id="RHEA:23708"/>
        <dbReference type="Rhea" id="RHEA-COMP:9602"/>
        <dbReference type="Rhea" id="RHEA-COMP:9603"/>
        <dbReference type="ChEBI" id="CHEBI:15378"/>
        <dbReference type="ChEBI" id="CHEBI:58405"/>
        <dbReference type="ChEBI" id="CHEBI:60033"/>
        <dbReference type="ChEBI" id="CHEBI:78435"/>
        <dbReference type="EC" id="2.4.99.28"/>
    </reaction>
</comment>
<dbReference type="KEGG" id="phm:PSMK_08130"/>
<dbReference type="HOGENOM" id="CLU_029243_3_0_0"/>
<evidence type="ECO:0000256" key="15">
    <source>
        <dbReference type="ARBA" id="ARBA00049902"/>
    </source>
</evidence>
<dbReference type="STRING" id="1142394.PSMK_08130"/>
<comment type="similarity">
    <text evidence="11">Belongs to the SEDS family. FtsW subfamily.</text>
</comment>
<dbReference type="EC" id="2.4.99.28" evidence="14"/>
<accession>I0ICI4</accession>
<dbReference type="GO" id="GO:0008955">
    <property type="term" value="F:peptidoglycan glycosyltransferase activity"/>
    <property type="evidence" value="ECO:0007669"/>
    <property type="project" value="UniProtKB-EC"/>
</dbReference>
<feature type="transmembrane region" description="Helical" evidence="16">
    <location>
        <begin position="359"/>
        <end position="379"/>
    </location>
</feature>
<feature type="transmembrane region" description="Helical" evidence="16">
    <location>
        <begin position="164"/>
        <end position="181"/>
    </location>
</feature>
<dbReference type="eggNOG" id="COG0772">
    <property type="taxonomic scope" value="Bacteria"/>
</dbReference>
<evidence type="ECO:0000256" key="9">
    <source>
        <dbReference type="ARBA" id="ARBA00032370"/>
    </source>
</evidence>
<dbReference type="GO" id="GO:0009252">
    <property type="term" value="P:peptidoglycan biosynthetic process"/>
    <property type="evidence" value="ECO:0007669"/>
    <property type="project" value="UniProtKB-KW"/>
</dbReference>
<comment type="subcellular location">
    <subcellularLocation>
        <location evidence="1">Membrane</location>
        <topology evidence="1">Multi-pass membrane protein</topology>
    </subcellularLocation>
</comment>
<feature type="transmembrane region" description="Helical" evidence="16">
    <location>
        <begin position="72"/>
        <end position="89"/>
    </location>
</feature>
<evidence type="ECO:0000256" key="13">
    <source>
        <dbReference type="ARBA" id="ARBA00041418"/>
    </source>
</evidence>
<evidence type="ECO:0000256" key="1">
    <source>
        <dbReference type="ARBA" id="ARBA00004141"/>
    </source>
</evidence>
<organism evidence="17 18">
    <name type="scientific">Phycisphaera mikurensis (strain NBRC 102666 / KCTC 22515 / FYK2301M01)</name>
    <dbReference type="NCBI Taxonomy" id="1142394"/>
    <lineage>
        <taxon>Bacteria</taxon>
        <taxon>Pseudomonadati</taxon>
        <taxon>Planctomycetota</taxon>
        <taxon>Phycisphaerae</taxon>
        <taxon>Phycisphaerales</taxon>
        <taxon>Phycisphaeraceae</taxon>
        <taxon>Phycisphaera</taxon>
    </lineage>
</organism>
<keyword evidence="2" id="KW-0328">Glycosyltransferase</keyword>
<gene>
    <name evidence="17" type="ordered locus">PSMK_08130</name>
</gene>
<evidence type="ECO:0000256" key="6">
    <source>
        <dbReference type="ARBA" id="ARBA00022984"/>
    </source>
</evidence>
<feature type="transmembrane region" description="Helical" evidence="16">
    <location>
        <begin position="188"/>
        <end position="209"/>
    </location>
</feature>
<evidence type="ECO:0000256" key="14">
    <source>
        <dbReference type="ARBA" id="ARBA00044770"/>
    </source>
</evidence>
<evidence type="ECO:0000313" key="18">
    <source>
        <dbReference type="Proteomes" id="UP000007881"/>
    </source>
</evidence>
<dbReference type="AlphaFoldDB" id="I0ICI4"/>
<evidence type="ECO:0000256" key="5">
    <source>
        <dbReference type="ARBA" id="ARBA00022960"/>
    </source>
</evidence>
<evidence type="ECO:0000256" key="16">
    <source>
        <dbReference type="SAM" id="Phobius"/>
    </source>
</evidence>
<dbReference type="PROSITE" id="PS00428">
    <property type="entry name" value="FTSW_RODA_SPOVE"/>
    <property type="match status" value="1"/>
</dbReference>
<protein>
    <recommendedName>
        <fullName evidence="12">Probable peptidoglycan glycosyltransferase FtsW</fullName>
        <ecNumber evidence="14">2.4.99.28</ecNumber>
    </recommendedName>
    <alternativeName>
        <fullName evidence="13">Cell division protein FtsW</fullName>
    </alternativeName>
    <alternativeName>
        <fullName evidence="10">Cell wall polymerase</fullName>
    </alternativeName>
    <alternativeName>
        <fullName evidence="9">Peptidoglycan polymerase</fullName>
    </alternativeName>
</protein>
<evidence type="ECO:0000256" key="4">
    <source>
        <dbReference type="ARBA" id="ARBA00022692"/>
    </source>
</evidence>
<feature type="transmembrane region" description="Helical" evidence="16">
    <location>
        <begin position="323"/>
        <end position="347"/>
    </location>
</feature>
<dbReference type="OrthoDB" id="9812661at2"/>
<feature type="transmembrane region" description="Helical" evidence="16">
    <location>
        <begin position="290"/>
        <end position="311"/>
    </location>
</feature>
<keyword evidence="3" id="KW-0808">Transferase</keyword>
<evidence type="ECO:0000256" key="8">
    <source>
        <dbReference type="ARBA" id="ARBA00023136"/>
    </source>
</evidence>
<keyword evidence="5" id="KW-0133">Cell shape</keyword>
<reference evidence="17 18" key="1">
    <citation type="submission" date="2012-02" db="EMBL/GenBank/DDBJ databases">
        <title>Complete genome sequence of Phycisphaera mikurensis NBRC 102666.</title>
        <authorList>
            <person name="Ankai A."/>
            <person name="Hosoyama A."/>
            <person name="Terui Y."/>
            <person name="Sekine M."/>
            <person name="Fukai R."/>
            <person name="Kato Y."/>
            <person name="Nakamura S."/>
            <person name="Yamada-Narita S."/>
            <person name="Kawakoshi A."/>
            <person name="Fukunaga Y."/>
            <person name="Yamazaki S."/>
            <person name="Fujita N."/>
        </authorList>
    </citation>
    <scope>NUCLEOTIDE SEQUENCE [LARGE SCALE GENOMIC DNA]</scope>
    <source>
        <strain evidence="18">NBRC 102666 / KCTC 22515 / FYK2301M01</strain>
    </source>
</reference>
<evidence type="ECO:0000313" key="17">
    <source>
        <dbReference type="EMBL" id="BAM02972.1"/>
    </source>
</evidence>
<evidence type="ECO:0000256" key="2">
    <source>
        <dbReference type="ARBA" id="ARBA00022676"/>
    </source>
</evidence>
<keyword evidence="4 16" id="KW-0812">Transmembrane</keyword>
<dbReference type="GO" id="GO:0005886">
    <property type="term" value="C:plasma membrane"/>
    <property type="evidence" value="ECO:0007669"/>
    <property type="project" value="TreeGrafter"/>
</dbReference>
<sequence>MLSRLVSLGRDLARPNAAWLGVAAAVALTWIGIAAIGTVRPDYAAKQARWLVIGLGGMAAFLLPPPRVLGRWSYAGFVLTIVLLVLLILPGMPRSLVPRINAATSWINLGFMNYQPAETAKVFFVLALAWYLRHRESHRFLTGLLPPFVLMLVPVGLIMKQPDLGSALLFGPTLLIVLVAAGARLRHLGGLVGAGTLVVAVVAGVTLFAPENAQILQPHQQVRIRALFAQAQGDDRYRLTSAFQQTKAVTLVGAGGISGHGRDRSGQMIAFNGLPFPYNDMIFPVVANRWGLAGSAGVVGLFLLMVGSFLAVAARARDPFARLACVGFAAMIFVQAALNVAMCLRLAPITGITLPFMSYGGSSLLSSFTMLGLVLNFAARRERGFTRKSFEFE</sequence>
<dbReference type="RefSeq" id="WP_014436192.1">
    <property type="nucleotide sequence ID" value="NC_017080.1"/>
</dbReference>
<dbReference type="EMBL" id="AP012338">
    <property type="protein sequence ID" value="BAM02972.1"/>
    <property type="molecule type" value="Genomic_DNA"/>
</dbReference>
<feature type="transmembrane region" description="Helical" evidence="16">
    <location>
        <begin position="48"/>
        <end position="66"/>
    </location>
</feature>
<keyword evidence="18" id="KW-1185">Reference proteome</keyword>
<dbReference type="Proteomes" id="UP000007881">
    <property type="component" value="Chromosome"/>
</dbReference>